<sequence length="129" mass="12963">MLAPTPIVMIALHAAGGVLASPLGRHDDVVGRSSSAAAFTGDITYYQPGLGACGETSSGGEAVVAVSPAQFEGSCGRSVTIARGARRASARVVDKCPACAAGAIDVSPPVFRLLADLSVGRTTVSWSFD</sequence>
<dbReference type="Gene3D" id="2.40.40.10">
    <property type="entry name" value="RlpA-like domain"/>
    <property type="match status" value="1"/>
</dbReference>
<dbReference type="OrthoDB" id="406505at2759"/>
<dbReference type="InterPro" id="IPR051477">
    <property type="entry name" value="Expansin_CellWall"/>
</dbReference>
<organism evidence="3">
    <name type="scientific">Rosellinia necatrix</name>
    <name type="common">White root-rot fungus</name>
    <dbReference type="NCBI Taxonomy" id="77044"/>
    <lineage>
        <taxon>Eukaryota</taxon>
        <taxon>Fungi</taxon>
        <taxon>Dikarya</taxon>
        <taxon>Ascomycota</taxon>
        <taxon>Pezizomycotina</taxon>
        <taxon>Sordariomycetes</taxon>
        <taxon>Xylariomycetidae</taxon>
        <taxon>Xylariales</taxon>
        <taxon>Xylariaceae</taxon>
        <taxon>Rosellinia</taxon>
    </lineage>
</organism>
<evidence type="ECO:0000313" key="4">
    <source>
        <dbReference type="Proteomes" id="UP000054516"/>
    </source>
</evidence>
<dbReference type="OMA" id="RCAGCAF"/>
<feature type="chain" id="PRO_5012797531" evidence="2">
    <location>
        <begin position="21"/>
        <end position="129"/>
    </location>
</feature>
<evidence type="ECO:0000256" key="1">
    <source>
        <dbReference type="ARBA" id="ARBA00022729"/>
    </source>
</evidence>
<dbReference type="PANTHER" id="PTHR31836">
    <property type="match status" value="1"/>
</dbReference>
<dbReference type="AlphaFoldDB" id="A0A1S7UMV3"/>
<proteinExistence type="predicted"/>
<dbReference type="SUPFAM" id="SSF50685">
    <property type="entry name" value="Barwin-like endoglucanases"/>
    <property type="match status" value="1"/>
</dbReference>
<name>A0A1S7UMV3_ROSNE</name>
<protein>
    <submittedName>
        <fullName evidence="3">Putative riboflavin-aldehyde forming enzyme protein</fullName>
    </submittedName>
</protein>
<accession>A0A1S7UMV3</accession>
<keyword evidence="4" id="KW-1185">Reference proteome</keyword>
<evidence type="ECO:0000313" key="3">
    <source>
        <dbReference type="EMBL" id="GAP84683.1"/>
    </source>
</evidence>
<dbReference type="CDD" id="cd22191">
    <property type="entry name" value="DPBB_RlpA_EXP_N-like"/>
    <property type="match status" value="1"/>
</dbReference>
<dbReference type="PANTHER" id="PTHR31836:SF28">
    <property type="entry name" value="SRCR DOMAIN-CONTAINING PROTEIN-RELATED"/>
    <property type="match status" value="1"/>
</dbReference>
<feature type="signal peptide" evidence="2">
    <location>
        <begin position="1"/>
        <end position="20"/>
    </location>
</feature>
<keyword evidence="1 2" id="KW-0732">Signal</keyword>
<dbReference type="EMBL" id="DF977456">
    <property type="protein sequence ID" value="GAP84683.1"/>
    <property type="molecule type" value="Genomic_DNA"/>
</dbReference>
<dbReference type="STRING" id="77044.A0A1S7UMV3"/>
<evidence type="ECO:0000256" key="2">
    <source>
        <dbReference type="SAM" id="SignalP"/>
    </source>
</evidence>
<dbReference type="Proteomes" id="UP000054516">
    <property type="component" value="Unassembled WGS sequence"/>
</dbReference>
<reference evidence="3" key="1">
    <citation type="submission" date="2016-03" db="EMBL/GenBank/DDBJ databases">
        <title>Draft genome sequence of Rosellinia necatrix.</title>
        <authorList>
            <person name="Kanematsu S."/>
        </authorList>
    </citation>
    <scope>NUCLEOTIDE SEQUENCE [LARGE SCALE GENOMIC DNA]</scope>
    <source>
        <strain evidence="3">W97</strain>
    </source>
</reference>
<dbReference type="InterPro" id="IPR036908">
    <property type="entry name" value="RlpA-like_sf"/>
</dbReference>
<gene>
    <name evidence="3" type="ORF">SAMD00023353_1102260</name>
</gene>